<name>A0A4Y7L5B4_PAPSO</name>
<feature type="transmembrane region" description="Helical" evidence="1">
    <location>
        <begin position="140"/>
        <end position="161"/>
    </location>
</feature>
<keyword evidence="3" id="KW-1185">Reference proteome</keyword>
<dbReference type="EMBL" id="CM010724">
    <property type="protein sequence ID" value="RZC79820.1"/>
    <property type="molecule type" value="Genomic_DNA"/>
</dbReference>
<protein>
    <submittedName>
        <fullName evidence="2">Uncharacterized protein</fullName>
    </submittedName>
</protein>
<sequence length="162" mass="18572">MSNGVRLRKLKKGSGRGTKKQVLLASDKEVLRIGQMTYGDGEATCGKHVGASEGNDELSEDSDYADEECTVTRRWIGDQALYNESDPNATSDMFAKFENDFVKKLEETFEENPELLTEKGFTSRFRVDYFLEGKNIVWSFFRWVHICLVFWSNAFTVWSIII</sequence>
<dbReference type="AlphaFoldDB" id="A0A4Y7L5B4"/>
<evidence type="ECO:0000313" key="3">
    <source>
        <dbReference type="Proteomes" id="UP000316621"/>
    </source>
</evidence>
<keyword evidence="1" id="KW-1133">Transmembrane helix</keyword>
<evidence type="ECO:0000256" key="1">
    <source>
        <dbReference type="SAM" id="Phobius"/>
    </source>
</evidence>
<keyword evidence="1" id="KW-0472">Membrane</keyword>
<dbReference type="Proteomes" id="UP000316621">
    <property type="component" value="Chromosome 10"/>
</dbReference>
<keyword evidence="1" id="KW-0812">Transmembrane</keyword>
<dbReference type="OrthoDB" id="1962823at2759"/>
<evidence type="ECO:0000313" key="2">
    <source>
        <dbReference type="EMBL" id="RZC79820.1"/>
    </source>
</evidence>
<accession>A0A4Y7L5B4</accession>
<gene>
    <name evidence="2" type="ORF">C5167_042396</name>
</gene>
<organism evidence="2 3">
    <name type="scientific">Papaver somniferum</name>
    <name type="common">Opium poppy</name>
    <dbReference type="NCBI Taxonomy" id="3469"/>
    <lineage>
        <taxon>Eukaryota</taxon>
        <taxon>Viridiplantae</taxon>
        <taxon>Streptophyta</taxon>
        <taxon>Embryophyta</taxon>
        <taxon>Tracheophyta</taxon>
        <taxon>Spermatophyta</taxon>
        <taxon>Magnoliopsida</taxon>
        <taxon>Ranunculales</taxon>
        <taxon>Papaveraceae</taxon>
        <taxon>Papaveroideae</taxon>
        <taxon>Papaver</taxon>
    </lineage>
</organism>
<dbReference type="Gramene" id="RZC79820">
    <property type="protein sequence ID" value="RZC79820"/>
    <property type="gene ID" value="C5167_042396"/>
</dbReference>
<reference evidence="2 3" key="1">
    <citation type="journal article" date="2018" name="Science">
        <title>The opium poppy genome and morphinan production.</title>
        <authorList>
            <person name="Guo L."/>
            <person name="Winzer T."/>
            <person name="Yang X."/>
            <person name="Li Y."/>
            <person name="Ning Z."/>
            <person name="He Z."/>
            <person name="Teodor R."/>
            <person name="Lu Y."/>
            <person name="Bowser T.A."/>
            <person name="Graham I.A."/>
            <person name="Ye K."/>
        </authorList>
    </citation>
    <scope>NUCLEOTIDE SEQUENCE [LARGE SCALE GENOMIC DNA]</scope>
    <source>
        <strain evidence="3">cv. HN1</strain>
        <tissue evidence="2">Leaves</tissue>
    </source>
</reference>
<proteinExistence type="predicted"/>